<dbReference type="Proteomes" id="UP000266861">
    <property type="component" value="Unassembled WGS sequence"/>
</dbReference>
<dbReference type="AlphaFoldDB" id="A0A397GGW5"/>
<comment type="caution">
    <text evidence="1">The sequence shown here is derived from an EMBL/GenBank/DDBJ whole genome shotgun (WGS) entry which is preliminary data.</text>
</comment>
<gene>
    <name evidence="1" type="ORF">Glove_586g39</name>
</gene>
<accession>A0A397GGW5</accession>
<sequence>MSFRSHKLGLGKDQRIKKALNQYSGNEELQGYIEYGIELKYNEKLLKSDSQYRELGYRTTVISGIKPSKIEKSIRLQEHHPSTKTLIVRNNELQEHLCAFRCHVRAYLYEHKCRGWSWKNY</sequence>
<proteinExistence type="predicted"/>
<dbReference type="EMBL" id="PQFF01000493">
    <property type="protein sequence ID" value="RHZ47260.1"/>
    <property type="molecule type" value="Genomic_DNA"/>
</dbReference>
<organism evidence="1 2">
    <name type="scientific">Diversispora epigaea</name>
    <dbReference type="NCBI Taxonomy" id="1348612"/>
    <lineage>
        <taxon>Eukaryota</taxon>
        <taxon>Fungi</taxon>
        <taxon>Fungi incertae sedis</taxon>
        <taxon>Mucoromycota</taxon>
        <taxon>Glomeromycotina</taxon>
        <taxon>Glomeromycetes</taxon>
        <taxon>Diversisporales</taxon>
        <taxon>Diversisporaceae</taxon>
        <taxon>Diversispora</taxon>
    </lineage>
</organism>
<evidence type="ECO:0000313" key="1">
    <source>
        <dbReference type="EMBL" id="RHZ47260.1"/>
    </source>
</evidence>
<reference evidence="1 2" key="1">
    <citation type="submission" date="2018-08" db="EMBL/GenBank/DDBJ databases">
        <title>Genome and evolution of the arbuscular mycorrhizal fungus Diversispora epigaea (formerly Glomus versiforme) and its bacterial endosymbionts.</title>
        <authorList>
            <person name="Sun X."/>
            <person name="Fei Z."/>
            <person name="Harrison M."/>
        </authorList>
    </citation>
    <scope>NUCLEOTIDE SEQUENCE [LARGE SCALE GENOMIC DNA]</scope>
    <source>
        <strain evidence="1 2">IT104</strain>
    </source>
</reference>
<dbReference type="OrthoDB" id="10519885at2759"/>
<protein>
    <submittedName>
        <fullName evidence="1">Uncharacterized protein</fullName>
    </submittedName>
</protein>
<name>A0A397GGW5_9GLOM</name>
<keyword evidence="2" id="KW-1185">Reference proteome</keyword>
<evidence type="ECO:0000313" key="2">
    <source>
        <dbReference type="Proteomes" id="UP000266861"/>
    </source>
</evidence>